<gene>
    <name evidence="1" type="ORF">e1004f01.tmp0091</name>
</gene>
<organism evidence="1 2">
    <name type="scientific">Eimeria tenella</name>
    <name type="common">Coccidian parasite</name>
    <dbReference type="NCBI Taxonomy" id="5802"/>
    <lineage>
        <taxon>Eukaryota</taxon>
        <taxon>Sar</taxon>
        <taxon>Alveolata</taxon>
        <taxon>Apicomplexa</taxon>
        <taxon>Conoidasida</taxon>
        <taxon>Coccidia</taxon>
        <taxon>Eucoccidiorida</taxon>
        <taxon>Eimeriorina</taxon>
        <taxon>Eimeriidae</taxon>
        <taxon>Eimeria</taxon>
    </lineage>
</organism>
<dbReference type="EMBL" id="AM269894">
    <property type="protein sequence ID" value="CAK51509.1"/>
    <property type="molecule type" value="Genomic_DNA"/>
</dbReference>
<proteinExistence type="predicted"/>
<name>C8TE23_EIMTE</name>
<evidence type="ECO:0000313" key="2">
    <source>
        <dbReference type="Proteomes" id="UP000243681"/>
    </source>
</evidence>
<protein>
    <submittedName>
        <fullName evidence="1">Uncharacterized protein</fullName>
    </submittedName>
</protein>
<sequence length="240" mass="27571">MQQEKATSGTTNALSTQNNTWRVLCSKQFKSYSTRQAVLLNSGKQYADAHNKSLRSYWRTKTKTPDMYKLWQDTWTYKQQNSCKYGSLSHGVYLAPKDLSMYLQKISENLEKQLTDKHKASWRASSIPRIESQNTMRVSYDRRSLQPDDAKDPPFVVKVQSEGKKKYPCLKIISVHGIQTCEVLFILEITLITTVHLLVSCETHFLGDPEKRSDGSSHTLGQEQARTDISELYSPLLRIE</sequence>
<evidence type="ECO:0000313" key="1">
    <source>
        <dbReference type="EMBL" id="CAK51509.1"/>
    </source>
</evidence>
<dbReference type="AlphaFoldDB" id="C8TE23"/>
<accession>C8TE23</accession>
<reference evidence="1 2" key="1">
    <citation type="journal article" date="2007" name="Genome Res.">
        <title>Sequencing and analysis of chromosome 1 of Eimeria tenella reveals a unique segmental organization.</title>
        <authorList>
            <person name="Ling K.H."/>
            <person name="Rajandream M.A."/>
            <person name="Rivailler P."/>
            <person name="Ivens A."/>
            <person name="Yap S.J."/>
            <person name="Madeira A.M.B.N."/>
            <person name="Mungall K."/>
            <person name="Billington K."/>
            <person name="Yee W.Y."/>
            <person name="Bankier A.T."/>
            <person name="Carroll F."/>
            <person name="Durham A.M."/>
            <person name="Peters N."/>
            <person name="Loo S.S."/>
            <person name="Mat-Isa M.N."/>
            <person name="Novaes J."/>
            <person name="Quail M."/>
            <person name="Rosli R."/>
            <person name="Shamsudin M.N."/>
            <person name="Sobreira T.J.P."/>
            <person name="Tivey A.R."/>
            <person name="Wai S.F."/>
            <person name="White S."/>
            <person name="Wu X."/>
            <person name="Kerhornou A.X."/>
            <person name="Blake D."/>
            <person name="Mohamed R."/>
            <person name="Shirley M."/>
            <person name="Gruber A."/>
            <person name="Berriman M."/>
            <person name="Tomley F."/>
            <person name="Dear P.H."/>
            <person name="Wan K.L."/>
        </authorList>
    </citation>
    <scope>NUCLEOTIDE SEQUENCE [LARGE SCALE GENOMIC DNA]</scope>
    <source>
        <strain evidence="1 2">Houghton</strain>
    </source>
</reference>
<dbReference type="Proteomes" id="UP000243681">
    <property type="component" value="Chromosome 1"/>
</dbReference>